<feature type="chain" id="PRO_5002755900" evidence="1">
    <location>
        <begin position="26"/>
        <end position="418"/>
    </location>
</feature>
<dbReference type="PANTHER" id="PTHR43784">
    <property type="entry name" value="GDSL-LIKE LIPASE/ACYLHYDROLASE, PUTATIVE (AFU_ORTHOLOGUE AFUA_2G00820)-RELATED"/>
    <property type="match status" value="1"/>
</dbReference>
<sequence precursor="true">MDFSKRALPGLAIALALSIASISAAAPAKAPQQQRWVGSWASAQMIPASKDALAPADLADGTLRQTLRLSTGGGKIRVRLSNAFGTDPLKLTGVHVALAAAPGSARIDPATDRALTFSARPDVTIPPGAEYLSDPLDFPAAPLANLTVSMRFVGLPAQQTSHPGSRTTSWIAAGDQLGAADLPGAKSIDRWYQLSGVDVLRAGGSSLVTFGDSITDGYGVTPNGNNRWPDILAARLQADRRTAGVGVLNLGIGGNRLLLDGLGPNAMTRFDRDVLVQAGVKHLIVLEGVNDLGVLTRDQPVDPQVHAQLVANVLASYAQMIQRAREHGIKIHGATIMPYGGSAYYHPAAVNEQDRQAINAWIRAPGHFDSVIDFDKLMRDPADPSRLSPAYDSGDGLHPSLAGYKAMADAIPLKLFAP</sequence>
<dbReference type="PANTHER" id="PTHR43784:SF2">
    <property type="entry name" value="GDSL-LIKE LIPASE_ACYLHYDROLASE, PUTATIVE (AFU_ORTHOLOGUE AFUA_2G00820)-RELATED"/>
    <property type="match status" value="1"/>
</dbReference>
<dbReference type="CDD" id="cd01830">
    <property type="entry name" value="XynE_like"/>
    <property type="match status" value="1"/>
</dbReference>
<organism evidence="3">
    <name type="scientific">Caulobacter sp. (strain K31)</name>
    <dbReference type="NCBI Taxonomy" id="366602"/>
    <lineage>
        <taxon>Bacteria</taxon>
        <taxon>Pseudomonadati</taxon>
        <taxon>Pseudomonadota</taxon>
        <taxon>Alphaproteobacteria</taxon>
        <taxon>Caulobacterales</taxon>
        <taxon>Caulobacteraceae</taxon>
        <taxon>Caulobacter</taxon>
    </lineage>
</organism>
<name>B0T4K8_CAUSK</name>
<evidence type="ECO:0000313" key="3">
    <source>
        <dbReference type="EMBL" id="ABZ70960.1"/>
    </source>
</evidence>
<dbReference type="eggNOG" id="COG2755">
    <property type="taxonomic scope" value="Bacteria"/>
</dbReference>
<accession>B0T4K8</accession>
<dbReference type="Gene3D" id="3.40.50.1110">
    <property type="entry name" value="SGNH hydrolase"/>
    <property type="match status" value="1"/>
</dbReference>
<keyword evidence="1" id="KW-0732">Signal</keyword>
<dbReference type="EMBL" id="CP000927">
    <property type="protein sequence ID" value="ABZ70960.1"/>
    <property type="molecule type" value="Genomic_DNA"/>
</dbReference>
<dbReference type="HOGENOM" id="CLU_029872_1_0_5"/>
<gene>
    <name evidence="3" type="ordered locus">Caul_1831</name>
</gene>
<dbReference type="InterPro" id="IPR053140">
    <property type="entry name" value="GDSL_Rv0518-like"/>
</dbReference>
<dbReference type="KEGG" id="cak:Caul_1831"/>
<dbReference type="SUPFAM" id="SSF52266">
    <property type="entry name" value="SGNH hydrolase"/>
    <property type="match status" value="1"/>
</dbReference>
<dbReference type="GO" id="GO:0016788">
    <property type="term" value="F:hydrolase activity, acting on ester bonds"/>
    <property type="evidence" value="ECO:0007669"/>
    <property type="project" value="UniProtKB-ARBA"/>
</dbReference>
<dbReference type="OrthoDB" id="1828825at2"/>
<proteinExistence type="predicted"/>
<feature type="domain" description="SGNH hydrolase-type esterase" evidence="2">
    <location>
        <begin position="210"/>
        <end position="406"/>
    </location>
</feature>
<dbReference type="InterPro" id="IPR013830">
    <property type="entry name" value="SGNH_hydro"/>
</dbReference>
<dbReference type="STRING" id="366602.Caul_1831"/>
<protein>
    <submittedName>
        <fullName evidence="3">Lipolytic protein G-D-S-L family</fullName>
    </submittedName>
</protein>
<feature type="signal peptide" evidence="1">
    <location>
        <begin position="1"/>
        <end position="25"/>
    </location>
</feature>
<dbReference type="AlphaFoldDB" id="B0T4K8"/>
<evidence type="ECO:0000256" key="1">
    <source>
        <dbReference type="SAM" id="SignalP"/>
    </source>
</evidence>
<evidence type="ECO:0000259" key="2">
    <source>
        <dbReference type="Pfam" id="PF13472"/>
    </source>
</evidence>
<dbReference type="InterPro" id="IPR036514">
    <property type="entry name" value="SGNH_hydro_sf"/>
</dbReference>
<reference evidence="3" key="1">
    <citation type="submission" date="2008-01" db="EMBL/GenBank/DDBJ databases">
        <title>Complete sequence of chromosome of Caulobacter sp. K31.</title>
        <authorList>
            <consortium name="US DOE Joint Genome Institute"/>
            <person name="Copeland A."/>
            <person name="Lucas S."/>
            <person name="Lapidus A."/>
            <person name="Barry K."/>
            <person name="Glavina del Rio T."/>
            <person name="Dalin E."/>
            <person name="Tice H."/>
            <person name="Pitluck S."/>
            <person name="Bruce D."/>
            <person name="Goodwin L."/>
            <person name="Thompson L.S."/>
            <person name="Brettin T."/>
            <person name="Detter J.C."/>
            <person name="Han C."/>
            <person name="Schmutz J."/>
            <person name="Larimer F."/>
            <person name="Land M."/>
            <person name="Hauser L."/>
            <person name="Kyrpides N."/>
            <person name="Kim E."/>
            <person name="Stephens C."/>
            <person name="Richardson P."/>
        </authorList>
    </citation>
    <scope>NUCLEOTIDE SEQUENCE [LARGE SCALE GENOMIC DNA]</scope>
    <source>
        <strain evidence="3">K31</strain>
    </source>
</reference>
<dbReference type="Pfam" id="PF13472">
    <property type="entry name" value="Lipase_GDSL_2"/>
    <property type="match status" value="1"/>
</dbReference>